<protein>
    <recommendedName>
        <fullName evidence="4">Embryo surrounding factor 1 brassicaceae domain-containing protein</fullName>
    </recommendedName>
</protein>
<name>A0A8T1Y6V4_ARASU</name>
<dbReference type="Proteomes" id="UP000694251">
    <property type="component" value="Chromosome 13"/>
</dbReference>
<evidence type="ECO:0000256" key="1">
    <source>
        <dbReference type="SAM" id="SignalP"/>
    </source>
</evidence>
<comment type="caution">
    <text evidence="2">The sequence shown here is derived from an EMBL/GenBank/DDBJ whole genome shotgun (WGS) entry which is preliminary data.</text>
</comment>
<sequence length="82" mass="8965">MSSSNFAILCLFMISLVPLHEFGKAQGSEAGMQLDPALCARVQCAKHWNQKWCFCCAGQPKTCFLNKQGCTAVCKYPSPSMA</sequence>
<accession>A0A8T1Y6V4</accession>
<keyword evidence="3" id="KW-1185">Reference proteome</keyword>
<gene>
    <name evidence="2" type="ORF">ISN44_As13g025280</name>
</gene>
<feature type="chain" id="PRO_5035858451" description="Embryo surrounding factor 1 brassicaceae domain-containing protein" evidence="1">
    <location>
        <begin position="28"/>
        <end position="82"/>
    </location>
</feature>
<dbReference type="EMBL" id="JAEFBJ010000013">
    <property type="protein sequence ID" value="KAG7538804.1"/>
    <property type="molecule type" value="Genomic_DNA"/>
</dbReference>
<dbReference type="OrthoDB" id="1022656at2759"/>
<proteinExistence type="predicted"/>
<keyword evidence="1" id="KW-0732">Signal</keyword>
<organism evidence="2 3">
    <name type="scientific">Arabidopsis suecica</name>
    <name type="common">Swedish thale-cress</name>
    <name type="synonym">Cardaminopsis suecica</name>
    <dbReference type="NCBI Taxonomy" id="45249"/>
    <lineage>
        <taxon>Eukaryota</taxon>
        <taxon>Viridiplantae</taxon>
        <taxon>Streptophyta</taxon>
        <taxon>Embryophyta</taxon>
        <taxon>Tracheophyta</taxon>
        <taxon>Spermatophyta</taxon>
        <taxon>Magnoliopsida</taxon>
        <taxon>eudicotyledons</taxon>
        <taxon>Gunneridae</taxon>
        <taxon>Pentapetalae</taxon>
        <taxon>rosids</taxon>
        <taxon>malvids</taxon>
        <taxon>Brassicales</taxon>
        <taxon>Brassicaceae</taxon>
        <taxon>Camelineae</taxon>
        <taxon>Arabidopsis</taxon>
    </lineage>
</organism>
<evidence type="ECO:0000313" key="3">
    <source>
        <dbReference type="Proteomes" id="UP000694251"/>
    </source>
</evidence>
<evidence type="ECO:0000313" key="2">
    <source>
        <dbReference type="EMBL" id="KAG7538804.1"/>
    </source>
</evidence>
<reference evidence="2 3" key="1">
    <citation type="submission" date="2020-12" db="EMBL/GenBank/DDBJ databases">
        <title>Concerted genomic and epigenomic changes stabilize Arabidopsis allopolyploids.</title>
        <authorList>
            <person name="Chen Z."/>
        </authorList>
    </citation>
    <scope>NUCLEOTIDE SEQUENCE [LARGE SCALE GENOMIC DNA]</scope>
    <source>
        <strain evidence="2">As9502</strain>
        <tissue evidence="2">Leaf</tissue>
    </source>
</reference>
<feature type="signal peptide" evidence="1">
    <location>
        <begin position="1"/>
        <end position="27"/>
    </location>
</feature>
<evidence type="ECO:0008006" key="4">
    <source>
        <dbReference type="Google" id="ProtNLM"/>
    </source>
</evidence>
<dbReference type="AlphaFoldDB" id="A0A8T1Y6V4"/>